<evidence type="ECO:0000313" key="3">
    <source>
        <dbReference type="Proteomes" id="UP000549394"/>
    </source>
</evidence>
<reference evidence="2 3" key="1">
    <citation type="submission" date="2020-08" db="EMBL/GenBank/DDBJ databases">
        <authorList>
            <person name="Hejnol A."/>
        </authorList>
    </citation>
    <scope>NUCLEOTIDE SEQUENCE [LARGE SCALE GENOMIC DNA]</scope>
</reference>
<dbReference type="Proteomes" id="UP000549394">
    <property type="component" value="Unassembled WGS sequence"/>
</dbReference>
<keyword evidence="3" id="KW-1185">Reference proteome</keyword>
<dbReference type="InterPro" id="IPR006575">
    <property type="entry name" value="RWD_dom"/>
</dbReference>
<proteinExistence type="predicted"/>
<accession>A0A7I8W7I3</accession>
<dbReference type="AlphaFoldDB" id="A0A7I8W7I3"/>
<comment type="caution">
    <text evidence="2">The sequence shown here is derived from an EMBL/GenBank/DDBJ whole genome shotgun (WGS) entry which is preliminary data.</text>
</comment>
<dbReference type="InterPro" id="IPR016135">
    <property type="entry name" value="UBQ-conjugating_enzyme/RWD"/>
</dbReference>
<dbReference type="SUPFAM" id="SSF54495">
    <property type="entry name" value="UBC-like"/>
    <property type="match status" value="1"/>
</dbReference>
<dbReference type="Gene3D" id="3.10.110.10">
    <property type="entry name" value="Ubiquitin Conjugating Enzyme"/>
    <property type="match status" value="1"/>
</dbReference>
<evidence type="ECO:0000313" key="2">
    <source>
        <dbReference type="EMBL" id="CAD5122791.1"/>
    </source>
</evidence>
<evidence type="ECO:0000259" key="1">
    <source>
        <dbReference type="PROSITE" id="PS50908"/>
    </source>
</evidence>
<organism evidence="2 3">
    <name type="scientific">Dimorphilus gyrociliatus</name>
    <dbReference type="NCBI Taxonomy" id="2664684"/>
    <lineage>
        <taxon>Eukaryota</taxon>
        <taxon>Metazoa</taxon>
        <taxon>Spiralia</taxon>
        <taxon>Lophotrochozoa</taxon>
        <taxon>Annelida</taxon>
        <taxon>Polychaeta</taxon>
        <taxon>Polychaeta incertae sedis</taxon>
        <taxon>Dinophilidae</taxon>
        <taxon>Dimorphilus</taxon>
    </lineage>
</organism>
<dbReference type="Pfam" id="PF05773">
    <property type="entry name" value="RWD"/>
    <property type="match status" value="1"/>
</dbReference>
<dbReference type="PANTHER" id="PTHR21275">
    <property type="entry name" value="RWD DOMAIN-CONTAINING PROTEIN 4"/>
    <property type="match status" value="1"/>
</dbReference>
<dbReference type="SMART" id="SM00591">
    <property type="entry name" value="RWD"/>
    <property type="match status" value="1"/>
</dbReference>
<dbReference type="PROSITE" id="PS50908">
    <property type="entry name" value="RWD"/>
    <property type="match status" value="1"/>
</dbReference>
<protein>
    <recommendedName>
        <fullName evidence="1">RWD domain-containing protein</fullName>
    </recommendedName>
</protein>
<dbReference type="OrthoDB" id="10045773at2759"/>
<dbReference type="InterPro" id="IPR042770">
    <property type="entry name" value="RWDD4"/>
</dbReference>
<dbReference type="PANTHER" id="PTHR21275:SF1">
    <property type="entry name" value="RWD DOMAIN-CONTAINING PROTEIN 4"/>
    <property type="match status" value="1"/>
</dbReference>
<dbReference type="EMBL" id="CAJFCJ010000018">
    <property type="protein sequence ID" value="CAD5122791.1"/>
    <property type="molecule type" value="Genomic_DNA"/>
</dbReference>
<name>A0A7I8W7I3_9ANNE</name>
<feature type="domain" description="RWD" evidence="1">
    <location>
        <begin position="9"/>
        <end position="112"/>
    </location>
</feature>
<sequence length="183" mass="21350">MSIEEQQSDEREAIKAMYDDDENFKVINDTTFQCKVTSTINEKKTLLVQIEWTKNYPDEGPLINLDLFYNNFLSSECKSHIKQKIENEIEHYLGSPMTFVLFDHVQQNIDELIPDIIPSSTENKEENVPTEIQTKNVKIKKEQLTKSQKRRMYNKLSTTGELPRGHDWVDIVRHLSQTGGQET</sequence>
<gene>
    <name evidence="2" type="ORF">DGYR_LOCUS10551</name>
</gene>